<dbReference type="Proteomes" id="UP000292402">
    <property type="component" value="Unassembled WGS sequence"/>
</dbReference>
<organism evidence="1 2">
    <name type="scientific">Alternaria tenuissima</name>
    <dbReference type="NCBI Taxonomy" id="119927"/>
    <lineage>
        <taxon>Eukaryota</taxon>
        <taxon>Fungi</taxon>
        <taxon>Dikarya</taxon>
        <taxon>Ascomycota</taxon>
        <taxon>Pezizomycotina</taxon>
        <taxon>Dothideomycetes</taxon>
        <taxon>Pleosporomycetidae</taxon>
        <taxon>Pleosporales</taxon>
        <taxon>Pleosporineae</taxon>
        <taxon>Pleosporaceae</taxon>
        <taxon>Alternaria</taxon>
        <taxon>Alternaria sect. Alternaria</taxon>
        <taxon>Alternaria alternata complex</taxon>
    </lineage>
</organism>
<proteinExistence type="predicted"/>
<gene>
    <name evidence="1" type="ORF">AA0114_g3602</name>
</gene>
<evidence type="ECO:0000313" key="1">
    <source>
        <dbReference type="EMBL" id="RYN55179.1"/>
    </source>
</evidence>
<reference evidence="2" key="1">
    <citation type="journal article" date="2019" name="bioRxiv">
        <title>Genomics, evolutionary history and diagnostics of the Alternaria alternata species group including apple and Asian pear pathotypes.</title>
        <authorList>
            <person name="Armitage A.D."/>
            <person name="Cockerton H.M."/>
            <person name="Sreenivasaprasad S."/>
            <person name="Woodhall J.W."/>
            <person name="Lane C.R."/>
            <person name="Harrison R.J."/>
            <person name="Clarkson J.P."/>
        </authorList>
    </citation>
    <scope>NUCLEOTIDE SEQUENCE [LARGE SCALE GENOMIC DNA]</scope>
    <source>
        <strain evidence="2">FERA 1082</strain>
    </source>
</reference>
<comment type="caution">
    <text evidence="1">The sequence shown here is derived from an EMBL/GenBank/DDBJ whole genome shotgun (WGS) entry which is preliminary data.</text>
</comment>
<accession>A0A4Q4MQG5</accession>
<evidence type="ECO:0000313" key="2">
    <source>
        <dbReference type="Proteomes" id="UP000292402"/>
    </source>
</evidence>
<dbReference type="Gene3D" id="1.25.40.10">
    <property type="entry name" value="Tetratricopeptide repeat domain"/>
    <property type="match status" value="2"/>
</dbReference>
<protein>
    <submittedName>
        <fullName evidence="1">Uncharacterized protein</fullName>
    </submittedName>
</protein>
<dbReference type="AlphaFoldDB" id="A0A4Q4MQG5"/>
<name>A0A4Q4MQG5_9PLEO</name>
<dbReference type="InterPro" id="IPR011990">
    <property type="entry name" value="TPR-like_helical_dom_sf"/>
</dbReference>
<sequence length="860" mass="97387">MAALSAKKLSTTTSTRRVPLSTIKDGIRAISHALELPEDEARDIIEVATNHVERHGEFQWQEVWPDTASVVKLQKSGQQQLLNMAIALAFLRTSAERETNLSVVDLDIIWGFVRDVLQDTALTQSITHCTDGSLGIPLWIDIVDDQPSELIGLHVWKPGGSRAGPTSVMYTQTPFTASWTIAGGGTEYIVNPTSSPPSGKENAEISKLSTHKQNFHVFGEGLQRTEVEPAALYAKLVLYDTSRCNTPGAQSLRAAPHQTSIIQDEISHITVTDITMAITEFRNWEEHQLPGQQHSEDGEWEEALRLYRNAEHICQSSEWLQQSLYAYITSSTISKMYRMLGRYDDARELLEKIVFDTPQSSARVDCAGELAMVYRHMDRLNDSKRAAESQYDDAKQLNLKKFACRAIGNVGRVNYQLYLESDPKDNDLLEIAISQLNERIERARDIRDVVLEAIGYSCLSLCYLAKGEFQKAIQVARENFRLTGLQKDATKVGFAGAFLGRALLLAGHKEEALTYFTPTSGCSPIIALCKEISNEHRKYIVGMIDAGADLKFRDDQGYSALECAVYNGDDETAKIIEEGLRNQIRQEGGDVDSQMARLIYEANLRKGYRDIFQDRLRPVLLNGKDNPMQQGLTLHTLRQTYASCLTEDKRKEETFDGLKYVRYADFVRAKRLPRSNNGYTRSLSGRQVNQFNPFILFFSYRWIAKDSRSHFDDFSPDDENCTQYKRMLNAIEQFLKLHREIDRAKLCIWIDFACVDQDQQGPGVAALPMNLAQCNAMISLIDKQYYDRSWCCVEVLMVQTLSKAYGLHMWYEHIIDPSSGEGSLQPGPMDLEISMAEKHVTLEEDRPKLLFLERQTRLLG</sequence>
<dbReference type="EMBL" id="PDXA01000009">
    <property type="protein sequence ID" value="RYN55179.1"/>
    <property type="molecule type" value="Genomic_DNA"/>
</dbReference>
<dbReference type="SUPFAM" id="SSF48452">
    <property type="entry name" value="TPR-like"/>
    <property type="match status" value="1"/>
</dbReference>